<keyword evidence="3 4" id="KW-0040">ANK repeat</keyword>
<comment type="caution">
    <text evidence="7">The sequence shown here is derived from an EMBL/GenBank/DDBJ whole genome shotgun (WGS) entry which is preliminary data.</text>
</comment>
<dbReference type="Gene3D" id="1.10.750.20">
    <property type="entry name" value="SOCS box"/>
    <property type="match status" value="1"/>
</dbReference>
<name>A0ABR3MS73_9TELE</name>
<evidence type="ECO:0000256" key="2">
    <source>
        <dbReference type="ARBA" id="ARBA00022737"/>
    </source>
</evidence>
<gene>
    <name evidence="7" type="ORF">QQF64_032836</name>
</gene>
<comment type="pathway">
    <text evidence="1">Protein modification; protein ubiquitination.</text>
</comment>
<feature type="repeat" description="ANK" evidence="4">
    <location>
        <begin position="88"/>
        <end position="117"/>
    </location>
</feature>
<evidence type="ECO:0000256" key="4">
    <source>
        <dbReference type="PROSITE-ProRule" id="PRU00023"/>
    </source>
</evidence>
<dbReference type="SMART" id="SM00969">
    <property type="entry name" value="SOCS_box"/>
    <property type="match status" value="1"/>
</dbReference>
<evidence type="ECO:0000313" key="7">
    <source>
        <dbReference type="EMBL" id="KAL1267473.1"/>
    </source>
</evidence>
<dbReference type="Gene3D" id="1.25.40.20">
    <property type="entry name" value="Ankyrin repeat-containing domain"/>
    <property type="match status" value="1"/>
</dbReference>
<evidence type="ECO:0000256" key="3">
    <source>
        <dbReference type="ARBA" id="ARBA00023043"/>
    </source>
</evidence>
<dbReference type="InterPro" id="IPR001496">
    <property type="entry name" value="SOCS_box"/>
</dbReference>
<proteinExistence type="predicted"/>
<keyword evidence="2" id="KW-0677">Repeat</keyword>
<dbReference type="PANTHER" id="PTHR24171">
    <property type="entry name" value="ANKYRIN REPEAT DOMAIN-CONTAINING PROTEIN 39-RELATED"/>
    <property type="match status" value="1"/>
</dbReference>
<evidence type="ECO:0000256" key="1">
    <source>
        <dbReference type="ARBA" id="ARBA00004906"/>
    </source>
</evidence>
<dbReference type="Proteomes" id="UP001558613">
    <property type="component" value="Unassembled WGS sequence"/>
</dbReference>
<protein>
    <recommendedName>
        <fullName evidence="6">SOCS box domain-containing protein</fullName>
    </recommendedName>
</protein>
<dbReference type="PROSITE" id="PS50297">
    <property type="entry name" value="ANK_REP_REGION"/>
    <property type="match status" value="3"/>
</dbReference>
<dbReference type="PANTHER" id="PTHR24171:SF10">
    <property type="entry name" value="ANKYRIN REPEAT DOMAIN-CONTAINING PROTEIN 29-LIKE"/>
    <property type="match status" value="1"/>
</dbReference>
<dbReference type="SUPFAM" id="SSF48403">
    <property type="entry name" value="Ankyrin repeat"/>
    <property type="match status" value="1"/>
</dbReference>
<feature type="region of interest" description="Disordered" evidence="5">
    <location>
        <begin position="1"/>
        <end position="20"/>
    </location>
</feature>
<organism evidence="7 8">
    <name type="scientific">Cirrhinus molitorella</name>
    <name type="common">mud carp</name>
    <dbReference type="NCBI Taxonomy" id="172907"/>
    <lineage>
        <taxon>Eukaryota</taxon>
        <taxon>Metazoa</taxon>
        <taxon>Chordata</taxon>
        <taxon>Craniata</taxon>
        <taxon>Vertebrata</taxon>
        <taxon>Euteleostomi</taxon>
        <taxon>Actinopterygii</taxon>
        <taxon>Neopterygii</taxon>
        <taxon>Teleostei</taxon>
        <taxon>Ostariophysi</taxon>
        <taxon>Cypriniformes</taxon>
        <taxon>Cyprinidae</taxon>
        <taxon>Labeoninae</taxon>
        <taxon>Labeonini</taxon>
        <taxon>Cirrhinus</taxon>
    </lineage>
</organism>
<keyword evidence="8" id="KW-1185">Reference proteome</keyword>
<reference evidence="7 8" key="1">
    <citation type="submission" date="2023-09" db="EMBL/GenBank/DDBJ databases">
        <authorList>
            <person name="Wang M."/>
        </authorList>
    </citation>
    <scope>NUCLEOTIDE SEQUENCE [LARGE SCALE GENOMIC DNA]</scope>
    <source>
        <strain evidence="7">GT-2023</strain>
        <tissue evidence="7">Liver</tissue>
    </source>
</reference>
<evidence type="ECO:0000256" key="5">
    <source>
        <dbReference type="SAM" id="MobiDB-lite"/>
    </source>
</evidence>
<dbReference type="EMBL" id="JAYMGO010000009">
    <property type="protein sequence ID" value="KAL1267473.1"/>
    <property type="molecule type" value="Genomic_DNA"/>
</dbReference>
<dbReference type="InterPro" id="IPR002110">
    <property type="entry name" value="Ankyrin_rpt"/>
</dbReference>
<feature type="repeat" description="ANK" evidence="4">
    <location>
        <begin position="151"/>
        <end position="183"/>
    </location>
</feature>
<accession>A0ABR3MS73</accession>
<dbReference type="Pfam" id="PF07525">
    <property type="entry name" value="SOCS_box"/>
    <property type="match status" value="1"/>
</dbReference>
<evidence type="ECO:0000313" key="8">
    <source>
        <dbReference type="Proteomes" id="UP001558613"/>
    </source>
</evidence>
<dbReference type="PROSITE" id="PS50088">
    <property type="entry name" value="ANK_REPEAT"/>
    <property type="match status" value="3"/>
</dbReference>
<sequence>MADGENVAEVPSVPEAQLPNTTAAGRNLRGWLQEQFGDRPLEQCEDMSLHNAAHVGDLDTLKNLLQEDDFKQRINEKLIWSCGLLPCTPLRIAAMMGHSECVDYLISQGAAVDLVDVKGQTALYMAVVNGHLDCVKILLKAGADPNGSFHHRSTPIYHAAQVGRVDIIQELIRFNADVDIDHRLDQRSMFGTRTLTTLAACPLFISAAYHHFPCFRMLLNAGANPNYNYSGPVNREVLLKGRASCMLDAILKLGCEPAFVSLLLDHGADPYLVPWDELDPDTMVRLKVNAEALLVYQKAKRNPRRLMNLCRITIRKIMGKKRLLCISSLPLPETPLMCTDSTEVFNHIADFPGFIHQDHSLAKPGKGRTLPTNRQWTRRELQSLYLHLGESGFGRRPLSNPKTPRGGCVSRWVGTKCLKFDWPVQVSAQNSNL</sequence>
<dbReference type="SMART" id="SM00248">
    <property type="entry name" value="ANK"/>
    <property type="match status" value="6"/>
</dbReference>
<dbReference type="Pfam" id="PF00023">
    <property type="entry name" value="Ank"/>
    <property type="match status" value="1"/>
</dbReference>
<evidence type="ECO:0000259" key="6">
    <source>
        <dbReference type="PROSITE" id="PS50225"/>
    </source>
</evidence>
<dbReference type="InterPro" id="IPR036770">
    <property type="entry name" value="Ankyrin_rpt-contain_sf"/>
</dbReference>
<dbReference type="PROSITE" id="PS50225">
    <property type="entry name" value="SOCS"/>
    <property type="match status" value="1"/>
</dbReference>
<feature type="domain" description="SOCS box" evidence="6">
    <location>
        <begin position="293"/>
        <end position="332"/>
    </location>
</feature>
<dbReference type="Pfam" id="PF12796">
    <property type="entry name" value="Ank_2"/>
    <property type="match status" value="1"/>
</dbReference>
<feature type="repeat" description="ANK" evidence="4">
    <location>
        <begin position="118"/>
        <end position="146"/>
    </location>
</feature>